<feature type="region of interest" description="Disordered" evidence="1">
    <location>
        <begin position="421"/>
        <end position="582"/>
    </location>
</feature>
<feature type="compositionally biased region" description="Polar residues" evidence="1">
    <location>
        <begin position="316"/>
        <end position="327"/>
    </location>
</feature>
<feature type="compositionally biased region" description="Low complexity" evidence="1">
    <location>
        <begin position="357"/>
        <end position="369"/>
    </location>
</feature>
<feature type="compositionally biased region" description="Low complexity" evidence="1">
    <location>
        <begin position="154"/>
        <end position="167"/>
    </location>
</feature>
<keyword evidence="2" id="KW-0472">Membrane</keyword>
<feature type="compositionally biased region" description="Basic and acidic residues" evidence="1">
    <location>
        <begin position="14"/>
        <end position="23"/>
    </location>
</feature>
<evidence type="ECO:0000313" key="3">
    <source>
        <dbReference type="EMBL" id="CAJ1945920.1"/>
    </source>
</evidence>
<feature type="compositionally biased region" description="Low complexity" evidence="1">
    <location>
        <begin position="88"/>
        <end position="127"/>
    </location>
</feature>
<dbReference type="EMBL" id="CAKOGP040001557">
    <property type="protein sequence ID" value="CAJ1945920.1"/>
    <property type="molecule type" value="Genomic_DNA"/>
</dbReference>
<feature type="compositionally biased region" description="Polar residues" evidence="1">
    <location>
        <begin position="835"/>
        <end position="851"/>
    </location>
</feature>
<sequence length="1114" mass="118284">MDDLPSKLAEIDGMETHQDSKLNEKHHHHHHHHPSSSSSSRRSSQRKRHSSRRSSQGRDSNGSSRHLSRRSSTDNKRHGEDGEEEESSSSSSSPSSRPSHSKSNSERIIASSRSSSGSSSSSSSNRRSSYKRSSSERSSSHRSDSRRSSRLRHSSSTTSSSDSSSRSSTRKKTTDGIGKLDVVNENEEDEVPSHDYYHRSIGEVDHSSSHQSSTEKTQMSSSDGSSSAVDTLYRDDEDAKAKAKASQRGSSGRTITTPGVKHVGSSKSSSNSTTAGSTSRSIHTLYGSDDADVKAKTKAAASRASIPGAASVAGSKHSSVTTTSTLYGSDADAKAKAKASAPASVPGVDRVLHEKSSPSTRTRTSQSSTAIDTLYGDEHDADTKRKAKAARGSQTSTTSPGVKTVYRDNSTHTAISTLYGSEADSKAKARSSEFIPRSPGAQSVDDTVRTSSTVDTLYGNNDTDAKAKARMARGRGASASAAALPGVESVDRESSIMPPLTEGIESGSEDNALEPVARRVSMDSTDSESGSNAEPGRRRRGPFRKDIPSEAMEGFHMPNDPETVSKRRRSSSDKAVQEKPKKSQKKRVAVFLLLLFLIGGGVAVWYFLFQNEGGSLESESRTSNIQEPTNSPTKVSISPPGLPSSSENSTTFAPSSSPLENLIYEPPSNSDCMAIAANQTIAGRETMDEADFELGVEVVLKDNNTMMEPLLDEFLDAIQEKIVPSLAGCSVIIDELVEAWRFVIFDAFVTGRVPPDEACIEEDFVNLNCHRVSVKLDLFLKGNVRFIDIIALISAEEDNIANHLDLSDTFSIVKLVTAKSLISTSAPTDIPSDIPSFSPTEFPTAQGSSIPTGLPSALPTRAPTGEPSLSPTGMPSIAPTMAPTTPIPSMTPSWIPTSLPSEIPSLQPSGLFSGTPTFFPSIDPSSTPTRAPSKPPTKNPTRAPSKRPTPSPTTSSPSTSPTVSPAPSMDPTSMPSGTPSASPSRSPTNVPSSEPTITSFHWVTCGRRGACSGLPATLQNSNYESIGGTGREIAIRCCSDTSLPGFRKRTTSCPYAESPLAGVCYNSVTHHEAVDLCTGLGARLCTQAELDGDCARGSGCGHDGRWVWTSDPGP</sequence>
<proteinExistence type="predicted"/>
<keyword evidence="2" id="KW-0812">Transmembrane</keyword>
<feature type="compositionally biased region" description="Basic residues" evidence="1">
    <location>
        <begin position="24"/>
        <end position="34"/>
    </location>
</feature>
<protein>
    <submittedName>
        <fullName evidence="3">Uncharacterized protein</fullName>
    </submittedName>
</protein>
<reference evidence="3" key="1">
    <citation type="submission" date="2023-08" db="EMBL/GenBank/DDBJ databases">
        <authorList>
            <person name="Audoor S."/>
            <person name="Bilcke G."/>
        </authorList>
    </citation>
    <scope>NUCLEOTIDE SEQUENCE</scope>
</reference>
<feature type="compositionally biased region" description="Basic and acidic residues" evidence="1">
    <location>
        <begin position="71"/>
        <end position="80"/>
    </location>
</feature>
<feature type="compositionally biased region" description="Polar residues" evidence="1">
    <location>
        <begin position="643"/>
        <end position="659"/>
    </location>
</feature>
<feature type="compositionally biased region" description="Low complexity" evidence="1">
    <location>
        <begin position="53"/>
        <end position="65"/>
    </location>
</feature>
<name>A0AAD2CU21_9STRA</name>
<feature type="region of interest" description="Disordered" evidence="1">
    <location>
        <begin position="896"/>
        <end position="995"/>
    </location>
</feature>
<feature type="compositionally biased region" description="Basic residues" evidence="1">
    <location>
        <begin position="43"/>
        <end position="52"/>
    </location>
</feature>
<feature type="transmembrane region" description="Helical" evidence="2">
    <location>
        <begin position="588"/>
        <end position="608"/>
    </location>
</feature>
<feature type="region of interest" description="Disordered" evidence="1">
    <location>
        <begin position="832"/>
        <end position="873"/>
    </location>
</feature>
<feature type="compositionally biased region" description="Low complexity" evidence="1">
    <location>
        <begin position="298"/>
        <end position="311"/>
    </location>
</feature>
<feature type="compositionally biased region" description="Low complexity" evidence="1">
    <location>
        <begin position="265"/>
        <end position="281"/>
    </location>
</feature>
<organism evidence="3 4">
    <name type="scientific">Cylindrotheca closterium</name>
    <dbReference type="NCBI Taxonomy" id="2856"/>
    <lineage>
        <taxon>Eukaryota</taxon>
        <taxon>Sar</taxon>
        <taxon>Stramenopiles</taxon>
        <taxon>Ochrophyta</taxon>
        <taxon>Bacillariophyta</taxon>
        <taxon>Bacillariophyceae</taxon>
        <taxon>Bacillariophycidae</taxon>
        <taxon>Bacillariales</taxon>
        <taxon>Bacillariaceae</taxon>
        <taxon>Cylindrotheca</taxon>
    </lineage>
</organism>
<feature type="compositionally biased region" description="Low complexity" evidence="1">
    <location>
        <begin position="474"/>
        <end position="483"/>
    </location>
</feature>
<dbReference type="AlphaFoldDB" id="A0AAD2CU21"/>
<feature type="compositionally biased region" description="Basic and acidic residues" evidence="1">
    <location>
        <begin position="232"/>
        <end position="241"/>
    </location>
</feature>
<evidence type="ECO:0000256" key="1">
    <source>
        <dbReference type="SAM" id="MobiDB-lite"/>
    </source>
</evidence>
<gene>
    <name evidence="3" type="ORF">CYCCA115_LOCUS10062</name>
</gene>
<feature type="compositionally biased region" description="Low complexity" evidence="1">
    <location>
        <begin position="338"/>
        <end position="348"/>
    </location>
</feature>
<feature type="region of interest" description="Disordered" evidence="1">
    <location>
        <begin position="618"/>
        <end position="660"/>
    </location>
</feature>
<feature type="compositionally biased region" description="Polar residues" evidence="1">
    <location>
        <begin position="392"/>
        <end position="404"/>
    </location>
</feature>
<feature type="compositionally biased region" description="Basic and acidic residues" evidence="1">
    <location>
        <begin position="570"/>
        <end position="581"/>
    </location>
</feature>
<feature type="compositionally biased region" description="Basic and acidic residues" evidence="1">
    <location>
        <begin position="133"/>
        <end position="147"/>
    </location>
</feature>
<feature type="compositionally biased region" description="Polar residues" evidence="1">
    <location>
        <begin position="904"/>
        <end position="930"/>
    </location>
</feature>
<feature type="compositionally biased region" description="Polar residues" evidence="1">
    <location>
        <begin position="621"/>
        <end position="636"/>
    </location>
</feature>
<feature type="compositionally biased region" description="Polar residues" evidence="1">
    <location>
        <begin position="209"/>
        <end position="219"/>
    </location>
</feature>
<feature type="compositionally biased region" description="Polar residues" evidence="1">
    <location>
        <begin position="522"/>
        <end position="532"/>
    </location>
</feature>
<keyword evidence="4" id="KW-1185">Reference proteome</keyword>
<dbReference type="Proteomes" id="UP001295423">
    <property type="component" value="Unassembled WGS sequence"/>
</dbReference>
<accession>A0AAD2CU21</accession>
<feature type="compositionally biased region" description="Polar residues" evidence="1">
    <location>
        <begin position="247"/>
        <end position="257"/>
    </location>
</feature>
<keyword evidence="2" id="KW-1133">Transmembrane helix</keyword>
<feature type="compositionally biased region" description="Polar residues" evidence="1">
    <location>
        <begin position="970"/>
        <end position="995"/>
    </location>
</feature>
<feature type="compositionally biased region" description="Low complexity" evidence="1">
    <location>
        <begin position="940"/>
        <end position="967"/>
    </location>
</feature>
<comment type="caution">
    <text evidence="3">The sequence shown here is derived from an EMBL/GenBank/DDBJ whole genome shotgun (WGS) entry which is preliminary data.</text>
</comment>
<evidence type="ECO:0000256" key="2">
    <source>
        <dbReference type="SAM" id="Phobius"/>
    </source>
</evidence>
<feature type="region of interest" description="Disordered" evidence="1">
    <location>
        <begin position="1"/>
        <end position="409"/>
    </location>
</feature>
<feature type="compositionally biased region" description="Low complexity" evidence="1">
    <location>
        <begin position="443"/>
        <end position="456"/>
    </location>
</feature>
<evidence type="ECO:0000313" key="4">
    <source>
        <dbReference type="Proteomes" id="UP001295423"/>
    </source>
</evidence>
<feature type="compositionally biased region" description="Basic and acidic residues" evidence="1">
    <location>
        <begin position="191"/>
        <end position="208"/>
    </location>
</feature>